<organism evidence="7 8">
    <name type="scientific">Nonomuraea composti</name>
    <dbReference type="NCBI Taxonomy" id="2720023"/>
    <lineage>
        <taxon>Bacteria</taxon>
        <taxon>Bacillati</taxon>
        <taxon>Actinomycetota</taxon>
        <taxon>Actinomycetes</taxon>
        <taxon>Streptosporangiales</taxon>
        <taxon>Streptosporangiaceae</taxon>
        <taxon>Nonomuraea</taxon>
    </lineage>
</organism>
<feature type="domain" description="Protein kinase" evidence="6">
    <location>
        <begin position="15"/>
        <end position="268"/>
    </location>
</feature>
<dbReference type="SUPFAM" id="SSF56112">
    <property type="entry name" value="Protein kinase-like (PK-like)"/>
    <property type="match status" value="1"/>
</dbReference>
<proteinExistence type="predicted"/>
<dbReference type="Gene3D" id="3.30.200.20">
    <property type="entry name" value="Phosphorylase Kinase, domain 1"/>
    <property type="match status" value="1"/>
</dbReference>
<evidence type="ECO:0000256" key="2">
    <source>
        <dbReference type="ARBA" id="ARBA00022741"/>
    </source>
</evidence>
<dbReference type="PROSITE" id="PS00108">
    <property type="entry name" value="PROTEIN_KINASE_ST"/>
    <property type="match status" value="1"/>
</dbReference>
<evidence type="ECO:0000256" key="4">
    <source>
        <dbReference type="ARBA" id="ARBA00022840"/>
    </source>
</evidence>
<dbReference type="Proteomes" id="UP000696294">
    <property type="component" value="Unassembled WGS sequence"/>
</dbReference>
<sequence length="531" mass="55662">MSELRADDPRQLGAYRLTRRLGQGGQGVVYLGASPQGAPVAVKLLHASLSADQDARRRFLGEVEAVRKVAAFCTAQLLDADLEGDRPYLVSEYVDGPSLRELVVEEGPRRGGSLERLAIGTATALGAIHRAGVVHRDFKPGNVLLGIDGPRVIDFGVSRLMDAAVTTTHLPVGTPAYMAPERMKGESAGPAADMWAWGLTVAYTATGRHAYTAGTHQEVLARVLYGKPDLGALGGRLREIVEACLAAEPGERPDAEEVLRLLLGQEAAGVGDLLPTAAMLAVGGTGREPDAGDGPEREAGDGPEREAGDGRERDTRDGRERDTRDGRERDTGSGRERAGGTGRAGSARLSAVVGLGATEAAPGVITDPDPTTSFPAITAPLIAARAKAKARDRPAPGRRRIRPWQAVVVAVGVAAAASGLLLWTRGAAEGLAGTWTGSAEHFSAGRVFPVELRLTGDDGGAMRWGADLHCSGRLARTGSGPVFLLDQVQGEECYPGTLRMSPTSDANQMAIKVTRDGKDEVTYSGKVARTS</sequence>
<dbReference type="Gene3D" id="1.10.510.10">
    <property type="entry name" value="Transferase(Phosphotransferase) domain 1"/>
    <property type="match status" value="1"/>
</dbReference>
<dbReference type="InterPro" id="IPR000719">
    <property type="entry name" value="Prot_kinase_dom"/>
</dbReference>
<name>A0ABX1BC35_9ACTN</name>
<accession>A0ABX1BC35</accession>
<protein>
    <submittedName>
        <fullName evidence="7">Protein kinase</fullName>
    </submittedName>
</protein>
<evidence type="ECO:0000256" key="1">
    <source>
        <dbReference type="ARBA" id="ARBA00022679"/>
    </source>
</evidence>
<dbReference type="RefSeq" id="WP_168015202.1">
    <property type="nucleotide sequence ID" value="NZ_JAATEP010000029.1"/>
</dbReference>
<dbReference type="InterPro" id="IPR011009">
    <property type="entry name" value="Kinase-like_dom_sf"/>
</dbReference>
<keyword evidence="4" id="KW-0067">ATP-binding</keyword>
<dbReference type="PANTHER" id="PTHR43289:SF34">
    <property type="entry name" value="SERINE_THREONINE-PROTEIN KINASE YBDM-RELATED"/>
    <property type="match status" value="1"/>
</dbReference>
<dbReference type="Pfam" id="PF00069">
    <property type="entry name" value="Pkinase"/>
    <property type="match status" value="1"/>
</dbReference>
<dbReference type="PANTHER" id="PTHR43289">
    <property type="entry name" value="MITOGEN-ACTIVATED PROTEIN KINASE KINASE KINASE 20-RELATED"/>
    <property type="match status" value="1"/>
</dbReference>
<evidence type="ECO:0000256" key="3">
    <source>
        <dbReference type="ARBA" id="ARBA00022777"/>
    </source>
</evidence>
<feature type="region of interest" description="Disordered" evidence="5">
    <location>
        <begin position="283"/>
        <end position="347"/>
    </location>
</feature>
<comment type="caution">
    <text evidence="7">The sequence shown here is derived from an EMBL/GenBank/DDBJ whole genome shotgun (WGS) entry which is preliminary data.</text>
</comment>
<gene>
    <name evidence="7" type="ORF">HCN51_33930</name>
</gene>
<keyword evidence="1" id="KW-0808">Transferase</keyword>
<evidence type="ECO:0000313" key="8">
    <source>
        <dbReference type="Proteomes" id="UP000696294"/>
    </source>
</evidence>
<dbReference type="CDD" id="cd14014">
    <property type="entry name" value="STKc_PknB_like"/>
    <property type="match status" value="1"/>
</dbReference>
<dbReference type="EMBL" id="JAATEP010000029">
    <property type="protein sequence ID" value="NJP94382.1"/>
    <property type="molecule type" value="Genomic_DNA"/>
</dbReference>
<keyword evidence="8" id="KW-1185">Reference proteome</keyword>
<feature type="compositionally biased region" description="Basic and acidic residues" evidence="5">
    <location>
        <begin position="287"/>
        <end position="338"/>
    </location>
</feature>
<keyword evidence="3 7" id="KW-0418">Kinase</keyword>
<dbReference type="InterPro" id="IPR008271">
    <property type="entry name" value="Ser/Thr_kinase_AS"/>
</dbReference>
<evidence type="ECO:0000259" key="6">
    <source>
        <dbReference type="PROSITE" id="PS50011"/>
    </source>
</evidence>
<dbReference type="GO" id="GO:0016301">
    <property type="term" value="F:kinase activity"/>
    <property type="evidence" value="ECO:0007669"/>
    <property type="project" value="UniProtKB-KW"/>
</dbReference>
<dbReference type="PROSITE" id="PS50011">
    <property type="entry name" value="PROTEIN_KINASE_DOM"/>
    <property type="match status" value="1"/>
</dbReference>
<evidence type="ECO:0000256" key="5">
    <source>
        <dbReference type="SAM" id="MobiDB-lite"/>
    </source>
</evidence>
<evidence type="ECO:0000313" key="7">
    <source>
        <dbReference type="EMBL" id="NJP94382.1"/>
    </source>
</evidence>
<reference evidence="7 8" key="1">
    <citation type="submission" date="2020-03" db="EMBL/GenBank/DDBJ databases">
        <title>WGS of actinomycetes isolated from Thailand.</title>
        <authorList>
            <person name="Thawai C."/>
        </authorList>
    </citation>
    <scope>NUCLEOTIDE SEQUENCE [LARGE SCALE GENOMIC DNA]</scope>
    <source>
        <strain evidence="7 8">FMUSA5-5</strain>
    </source>
</reference>
<keyword evidence="2" id="KW-0547">Nucleotide-binding</keyword>